<evidence type="ECO:0000313" key="4">
    <source>
        <dbReference type="Proteomes" id="UP000224854"/>
    </source>
</evidence>
<reference evidence="3 4" key="1">
    <citation type="submission" date="2017-06" db="EMBL/GenBank/DDBJ databases">
        <title>Ant-infecting Ophiocordyceps genomes reveal a high diversity of potential behavioral manipulation genes and a possible major role for enterotoxins.</title>
        <authorList>
            <person name="De Bekker C."/>
            <person name="Evans H.C."/>
            <person name="Brachmann A."/>
            <person name="Hughes D.P."/>
        </authorList>
    </citation>
    <scope>NUCLEOTIDE SEQUENCE [LARGE SCALE GENOMIC DNA]</scope>
    <source>
        <strain evidence="3 4">1348a</strain>
    </source>
</reference>
<dbReference type="InterPro" id="IPR028095">
    <property type="entry name" value="Mso1_N_dom"/>
</dbReference>
<dbReference type="Pfam" id="PF14475">
    <property type="entry name" value="Mso1_Sec1_bdg"/>
    <property type="match status" value="1"/>
</dbReference>
<dbReference type="Proteomes" id="UP000224854">
    <property type="component" value="Unassembled WGS sequence"/>
</dbReference>
<protein>
    <recommendedName>
        <fullName evidence="2">Mso1 N-terminal domain-containing protein</fullName>
    </recommendedName>
</protein>
<feature type="domain" description="Mso1 N-terminal" evidence="2">
    <location>
        <begin position="18"/>
        <end position="57"/>
    </location>
</feature>
<name>A0A2C5Z0C2_9HYPO</name>
<sequence length="207" mass="21915">MSSWYSNILTKTTSQISSLRSTLLASDADGDTEDDTHVCRVLRAYYLDSGRALPAWLPPDARTPQGSVPAPAAAAASSYLAPLTATHSTPHNQPPGGLSSLWDSSPRPAPGPRSQTTASMGSSAQDRLRQRLWGQQSRTASPTQGGAFAPPPPPQAQQGQQRGDYEDRFAPGGAYDVRRTTPEPARQGLPSGPRRGAGLPSGPRGYR</sequence>
<organism evidence="3 4">
    <name type="scientific">Ophiocordyceps australis</name>
    <dbReference type="NCBI Taxonomy" id="1399860"/>
    <lineage>
        <taxon>Eukaryota</taxon>
        <taxon>Fungi</taxon>
        <taxon>Dikarya</taxon>
        <taxon>Ascomycota</taxon>
        <taxon>Pezizomycotina</taxon>
        <taxon>Sordariomycetes</taxon>
        <taxon>Hypocreomycetidae</taxon>
        <taxon>Hypocreales</taxon>
        <taxon>Ophiocordycipitaceae</taxon>
        <taxon>Ophiocordyceps</taxon>
    </lineage>
</organism>
<feature type="compositionally biased region" description="Polar residues" evidence="1">
    <location>
        <begin position="113"/>
        <end position="125"/>
    </location>
</feature>
<evidence type="ECO:0000313" key="3">
    <source>
        <dbReference type="EMBL" id="PHH74467.1"/>
    </source>
</evidence>
<comment type="caution">
    <text evidence="3">The sequence shown here is derived from an EMBL/GenBank/DDBJ whole genome shotgun (WGS) entry which is preliminary data.</text>
</comment>
<proteinExistence type="predicted"/>
<dbReference type="EMBL" id="NJEU01000429">
    <property type="protein sequence ID" value="PHH74467.1"/>
    <property type="molecule type" value="Genomic_DNA"/>
</dbReference>
<gene>
    <name evidence="3" type="ORF">CDD82_4913</name>
</gene>
<dbReference type="AlphaFoldDB" id="A0A2C5Z0C2"/>
<dbReference type="OrthoDB" id="2683368at2759"/>
<evidence type="ECO:0000256" key="1">
    <source>
        <dbReference type="SAM" id="MobiDB-lite"/>
    </source>
</evidence>
<feature type="region of interest" description="Disordered" evidence="1">
    <location>
        <begin position="83"/>
        <end position="207"/>
    </location>
</feature>
<evidence type="ECO:0000259" key="2">
    <source>
        <dbReference type="Pfam" id="PF14475"/>
    </source>
</evidence>
<keyword evidence="4" id="KW-1185">Reference proteome</keyword>
<accession>A0A2C5Z0C2</accession>